<proteinExistence type="predicted"/>
<dbReference type="EMBL" id="JARRAF010000021">
    <property type="protein sequence ID" value="MDK2125584.1"/>
    <property type="molecule type" value="Genomic_DNA"/>
</dbReference>
<dbReference type="InterPro" id="IPR016181">
    <property type="entry name" value="Acyl_CoA_acyltransferase"/>
</dbReference>
<dbReference type="Proteomes" id="UP001172778">
    <property type="component" value="Unassembled WGS sequence"/>
</dbReference>
<dbReference type="SUPFAM" id="SSF55729">
    <property type="entry name" value="Acyl-CoA N-acyltransferases (Nat)"/>
    <property type="match status" value="1"/>
</dbReference>
<comment type="caution">
    <text evidence="2">The sequence shown here is derived from an EMBL/GenBank/DDBJ whole genome shotgun (WGS) entry which is preliminary data.</text>
</comment>
<evidence type="ECO:0000259" key="1">
    <source>
        <dbReference type="PROSITE" id="PS51186"/>
    </source>
</evidence>
<dbReference type="InterPro" id="IPR000182">
    <property type="entry name" value="GNAT_dom"/>
</dbReference>
<accession>A0ABT7DZU1</accession>
<dbReference type="PROSITE" id="PS51186">
    <property type="entry name" value="GNAT"/>
    <property type="match status" value="1"/>
</dbReference>
<dbReference type="InterPro" id="IPR051531">
    <property type="entry name" value="N-acetyltransferase"/>
</dbReference>
<keyword evidence="3" id="KW-1185">Reference proteome</keyword>
<organism evidence="2 3">
    <name type="scientific">Parachitinimonas caeni</name>
    <dbReference type="NCBI Taxonomy" id="3031301"/>
    <lineage>
        <taxon>Bacteria</taxon>
        <taxon>Pseudomonadati</taxon>
        <taxon>Pseudomonadota</taxon>
        <taxon>Betaproteobacteria</taxon>
        <taxon>Neisseriales</taxon>
        <taxon>Chitinibacteraceae</taxon>
        <taxon>Parachitinimonas</taxon>
    </lineage>
</organism>
<dbReference type="RefSeq" id="WP_284101893.1">
    <property type="nucleotide sequence ID" value="NZ_JARRAF010000021.1"/>
</dbReference>
<reference evidence="2" key="1">
    <citation type="submission" date="2023-03" db="EMBL/GenBank/DDBJ databases">
        <title>Chitinimonas shenzhenensis gen. nov., sp. nov., a novel member of family Burkholderiaceae isolated from activated sludge collected in Shen Zhen, China.</title>
        <authorList>
            <person name="Wang X."/>
        </authorList>
    </citation>
    <scope>NUCLEOTIDE SEQUENCE</scope>
    <source>
        <strain evidence="2">DQS-5</strain>
    </source>
</reference>
<dbReference type="PANTHER" id="PTHR43792:SF1">
    <property type="entry name" value="N-ACETYLTRANSFERASE DOMAIN-CONTAINING PROTEIN"/>
    <property type="match status" value="1"/>
</dbReference>
<dbReference type="Pfam" id="PF13302">
    <property type="entry name" value="Acetyltransf_3"/>
    <property type="match status" value="1"/>
</dbReference>
<name>A0ABT7DZU1_9NEIS</name>
<gene>
    <name evidence="2" type="ORF">PZA18_16135</name>
</gene>
<sequence length="178" mass="19917">MSQLPPPLYQTERLTLRHVVAADAAFICELMNEPDYLRNIGDRGVRTPDDARRYIADKFTASYHNNGFGLYCIERQADGVPVGICGLVKRPSLADIDLGYALLQRHWGQGYAREAAHATLHYARQQLGLQRLVAITDPANQPSIRLLEALGMRFIEQIVDPVDGEVSKFFSLELSPAH</sequence>
<dbReference type="Gene3D" id="3.40.630.30">
    <property type="match status" value="1"/>
</dbReference>
<feature type="domain" description="N-acetyltransferase" evidence="1">
    <location>
        <begin position="14"/>
        <end position="173"/>
    </location>
</feature>
<evidence type="ECO:0000313" key="3">
    <source>
        <dbReference type="Proteomes" id="UP001172778"/>
    </source>
</evidence>
<dbReference type="PANTHER" id="PTHR43792">
    <property type="entry name" value="GNAT FAMILY, PUTATIVE (AFU_ORTHOLOGUE AFUA_3G00765)-RELATED-RELATED"/>
    <property type="match status" value="1"/>
</dbReference>
<protein>
    <submittedName>
        <fullName evidence="2">GNAT family N-acetyltransferase</fullName>
    </submittedName>
</protein>
<evidence type="ECO:0000313" key="2">
    <source>
        <dbReference type="EMBL" id="MDK2125584.1"/>
    </source>
</evidence>